<proteinExistence type="predicted"/>
<organism evidence="3 4">
    <name type="scientific">Rubrivirga litoralis</name>
    <dbReference type="NCBI Taxonomy" id="3075598"/>
    <lineage>
        <taxon>Bacteria</taxon>
        <taxon>Pseudomonadati</taxon>
        <taxon>Rhodothermota</taxon>
        <taxon>Rhodothermia</taxon>
        <taxon>Rhodothermales</taxon>
        <taxon>Rubricoccaceae</taxon>
        <taxon>Rubrivirga</taxon>
    </lineage>
</organism>
<keyword evidence="2" id="KW-0732">Signal</keyword>
<evidence type="ECO:0000313" key="3">
    <source>
        <dbReference type="EMBL" id="MDT0631546.1"/>
    </source>
</evidence>
<accession>A0ABU3BQH2</accession>
<evidence type="ECO:0000256" key="1">
    <source>
        <dbReference type="SAM" id="MobiDB-lite"/>
    </source>
</evidence>
<comment type="caution">
    <text evidence="3">The sequence shown here is derived from an EMBL/GenBank/DDBJ whole genome shotgun (WGS) entry which is preliminary data.</text>
</comment>
<feature type="region of interest" description="Disordered" evidence="1">
    <location>
        <begin position="157"/>
        <end position="179"/>
    </location>
</feature>
<reference evidence="3 4" key="1">
    <citation type="submission" date="2023-09" db="EMBL/GenBank/DDBJ databases">
        <authorList>
            <person name="Rey-Velasco X."/>
        </authorList>
    </citation>
    <scope>NUCLEOTIDE SEQUENCE [LARGE SCALE GENOMIC DNA]</scope>
    <source>
        <strain evidence="3 4">F394</strain>
    </source>
</reference>
<keyword evidence="4" id="KW-1185">Reference proteome</keyword>
<dbReference type="PROSITE" id="PS51257">
    <property type="entry name" value="PROKAR_LIPOPROTEIN"/>
    <property type="match status" value="1"/>
</dbReference>
<dbReference type="RefSeq" id="WP_311662889.1">
    <property type="nucleotide sequence ID" value="NZ_JAVRHT010000013.1"/>
</dbReference>
<gene>
    <name evidence="3" type="ORF">RM540_07255</name>
</gene>
<feature type="chain" id="PRO_5047258531" description="Lipocalin-like domain-containing protein" evidence="2">
    <location>
        <begin position="27"/>
        <end position="179"/>
    </location>
</feature>
<name>A0ABU3BQH2_9BACT</name>
<evidence type="ECO:0008006" key="5">
    <source>
        <dbReference type="Google" id="ProtNLM"/>
    </source>
</evidence>
<evidence type="ECO:0000313" key="4">
    <source>
        <dbReference type="Proteomes" id="UP001267426"/>
    </source>
</evidence>
<sequence length="179" mass="19507">MPTPPRPARRGRLPLLAVLVGLAALTACDTTNPGGNLDLVEGTYSLAELSFDPTTTDLSTANVIDVLEPGSARLTIYSDGNALLSFRRLQGGLTRVDLRPRASRERVTLEAVRREDEDFLADILLPPSFALGYTGEPANTLEGSFSQSNVDLEAFDPERYQDQRSNSGQLSVRFERVTP</sequence>
<dbReference type="EMBL" id="JAVRHT010000013">
    <property type="protein sequence ID" value="MDT0631546.1"/>
    <property type="molecule type" value="Genomic_DNA"/>
</dbReference>
<evidence type="ECO:0000256" key="2">
    <source>
        <dbReference type="SAM" id="SignalP"/>
    </source>
</evidence>
<dbReference type="Proteomes" id="UP001267426">
    <property type="component" value="Unassembled WGS sequence"/>
</dbReference>
<feature type="signal peptide" evidence="2">
    <location>
        <begin position="1"/>
        <end position="26"/>
    </location>
</feature>
<protein>
    <recommendedName>
        <fullName evidence="5">Lipocalin-like domain-containing protein</fullName>
    </recommendedName>
</protein>